<evidence type="ECO:0000256" key="1">
    <source>
        <dbReference type="ARBA" id="ARBA00022676"/>
    </source>
</evidence>
<dbReference type="PANTHER" id="PTHR34136:SF1">
    <property type="entry name" value="UDP-N-ACETYL-D-MANNOSAMINURONIC ACID TRANSFERASE"/>
    <property type="match status" value="1"/>
</dbReference>
<dbReference type="CDD" id="cd06533">
    <property type="entry name" value="Glyco_transf_WecG_TagA"/>
    <property type="match status" value="1"/>
</dbReference>
<gene>
    <name evidence="3" type="ORF">GW587_10870</name>
</gene>
<protein>
    <submittedName>
        <fullName evidence="3">WecB/TagA/CpsF family glycosyltransferase</fullName>
    </submittedName>
</protein>
<sequence length="253" mass="27759">MRSRQLVLSSHIDRLTWEAALERLLDWGRRHDSRYICLCNVHSAVTAAADPLFESIVNNADIAAPDGAPVAWAVRHFTGAAQERINGPDLMWRALAAAEQVGLSVYFYGGSPATLAALEAAALRRFPRLRLAGALSPPFRPLTPEEDNEHTARINGSGAGLVFVGLGCPKQERWMAAHCGRVAAPLIGVGAAFDYHAGTLKRAPLWWQQHGLEWLYRLGKEPRRLAGRYLVGNSLFVLRLLRQMAAGRLAAPK</sequence>
<dbReference type="Pfam" id="PF03808">
    <property type="entry name" value="Glyco_tran_WecG"/>
    <property type="match status" value="1"/>
</dbReference>
<keyword evidence="2" id="KW-0808">Transferase</keyword>
<keyword evidence="4" id="KW-1185">Reference proteome</keyword>
<dbReference type="NCBIfam" id="TIGR00696">
    <property type="entry name" value="wecG_tagA_cpsF"/>
    <property type="match status" value="1"/>
</dbReference>
<dbReference type="EMBL" id="JAADJT010000004">
    <property type="protein sequence ID" value="NGZ84758.1"/>
    <property type="molecule type" value="Genomic_DNA"/>
</dbReference>
<comment type="caution">
    <text evidence="3">The sequence shown here is derived from an EMBL/GenBank/DDBJ whole genome shotgun (WGS) entry which is preliminary data.</text>
</comment>
<proteinExistence type="predicted"/>
<keyword evidence="1" id="KW-0328">Glycosyltransferase</keyword>
<evidence type="ECO:0000313" key="3">
    <source>
        <dbReference type="EMBL" id="NGZ84758.1"/>
    </source>
</evidence>
<evidence type="ECO:0000256" key="2">
    <source>
        <dbReference type="ARBA" id="ARBA00022679"/>
    </source>
</evidence>
<evidence type="ECO:0000313" key="4">
    <source>
        <dbReference type="Proteomes" id="UP000666369"/>
    </source>
</evidence>
<organism evidence="3 4">
    <name type="scientific">Duganella aceris</name>
    <dbReference type="NCBI Taxonomy" id="2703883"/>
    <lineage>
        <taxon>Bacteria</taxon>
        <taxon>Pseudomonadati</taxon>
        <taxon>Pseudomonadota</taxon>
        <taxon>Betaproteobacteria</taxon>
        <taxon>Burkholderiales</taxon>
        <taxon>Oxalobacteraceae</taxon>
        <taxon>Telluria group</taxon>
        <taxon>Duganella</taxon>
    </lineage>
</organism>
<dbReference type="InterPro" id="IPR004629">
    <property type="entry name" value="WecG_TagA_CpsF"/>
</dbReference>
<name>A0ABX0FJP7_9BURK</name>
<dbReference type="Proteomes" id="UP000666369">
    <property type="component" value="Unassembled WGS sequence"/>
</dbReference>
<reference evidence="4" key="1">
    <citation type="submission" date="2023-07" db="EMBL/GenBank/DDBJ databases">
        <title>Duganella aceri sp. nov., isolated from tree sap.</title>
        <authorList>
            <person name="Kim I.S."/>
        </authorList>
    </citation>
    <scope>NUCLEOTIDE SEQUENCE [LARGE SCALE GENOMIC DNA]</scope>
    <source>
        <strain evidence="4">SAP-35</strain>
    </source>
</reference>
<accession>A0ABX0FJP7</accession>
<dbReference type="RefSeq" id="WP_166102284.1">
    <property type="nucleotide sequence ID" value="NZ_JAADJT010000004.1"/>
</dbReference>
<dbReference type="PANTHER" id="PTHR34136">
    <property type="match status" value="1"/>
</dbReference>